<evidence type="ECO:0000256" key="8">
    <source>
        <dbReference type="ARBA" id="ARBA00023098"/>
    </source>
</evidence>
<evidence type="ECO:0000259" key="13">
    <source>
        <dbReference type="SMART" id="SM00829"/>
    </source>
</evidence>
<dbReference type="InterPro" id="IPR036291">
    <property type="entry name" value="NAD(P)-bd_dom_sf"/>
</dbReference>
<comment type="similarity">
    <text evidence="2">Belongs to the zinc-containing alcohol dehydrogenase family. Quinone oxidoreductase subfamily.</text>
</comment>
<dbReference type="OrthoDB" id="7482721at2759"/>
<sequence length="332" mass="35746">MSTPAVAIIYTSNGPVETALSALHHTLPVPIGTQVLAETVCSPINPSDVRQVTGANPFKQKATTKLGTDHPVTVGGNEGLFRVLQVGKDSPLKAGDLCIPRVPGLGTWRTHILCDQTDLVCVPSSLTVEQAATIGVNPLTAYQLLTQFVDLQKGNWVLQNGGNSAVGKLITQMARIMGVNTISVVREREDFESVAEELRDLGATQVITDTQNQDLTFSVAEWIGNSSVRIAFNCVGGTSASALVKKLSQGGTLVTYGALNGADLVIPFATPEFVFKGIVATGYWLTANIMRDPELKIKTLEKVYRYYQQGLLKAPSFSKARCSFEDFAHCYQ</sequence>
<accession>A0A1E3QZ69</accession>
<evidence type="ECO:0000256" key="5">
    <source>
        <dbReference type="ARBA" id="ARBA00022857"/>
    </source>
</evidence>
<dbReference type="Pfam" id="PF00107">
    <property type="entry name" value="ADH_zinc_N"/>
    <property type="match status" value="1"/>
</dbReference>
<keyword evidence="9" id="KW-0496">Mitochondrion</keyword>
<dbReference type="AlphaFoldDB" id="A0A1E3QZ69"/>
<evidence type="ECO:0000313" key="15">
    <source>
        <dbReference type="Proteomes" id="UP000094336"/>
    </source>
</evidence>
<evidence type="ECO:0000256" key="3">
    <source>
        <dbReference type="ARBA" id="ARBA00022516"/>
    </source>
</evidence>
<keyword evidence="5" id="KW-0521">NADP</keyword>
<keyword evidence="10" id="KW-0275">Fatty acid biosynthesis</keyword>
<evidence type="ECO:0000313" key="14">
    <source>
        <dbReference type="EMBL" id="ODQ82979.1"/>
    </source>
</evidence>
<dbReference type="GeneID" id="30148930"/>
<dbReference type="EMBL" id="KV454426">
    <property type="protein sequence ID" value="ODQ82979.1"/>
    <property type="molecule type" value="Genomic_DNA"/>
</dbReference>
<keyword evidence="6" id="KW-0809">Transit peptide</keyword>
<dbReference type="InterPro" id="IPR011032">
    <property type="entry name" value="GroES-like_sf"/>
</dbReference>
<dbReference type="GO" id="GO:0006633">
    <property type="term" value="P:fatty acid biosynthetic process"/>
    <property type="evidence" value="ECO:0007669"/>
    <property type="project" value="UniProtKB-KW"/>
</dbReference>
<evidence type="ECO:0000256" key="2">
    <source>
        <dbReference type="ARBA" id="ARBA00010371"/>
    </source>
</evidence>
<dbReference type="Gene3D" id="3.40.50.720">
    <property type="entry name" value="NAD(P)-binding Rossmann-like Domain"/>
    <property type="match status" value="1"/>
</dbReference>
<protein>
    <recommendedName>
        <fullName evidence="11">enoyl-[acyl-carrier-protein] reductase</fullName>
        <ecNumber evidence="11">1.3.1.104</ecNumber>
    </recommendedName>
</protein>
<evidence type="ECO:0000256" key="11">
    <source>
        <dbReference type="ARBA" id="ARBA00038963"/>
    </source>
</evidence>
<dbReference type="Proteomes" id="UP000094336">
    <property type="component" value="Unassembled WGS sequence"/>
</dbReference>
<keyword evidence="15" id="KW-1185">Reference proteome</keyword>
<dbReference type="InterPro" id="IPR051034">
    <property type="entry name" value="Mito_Enoyl-ACP_Reductase"/>
</dbReference>
<dbReference type="CDD" id="cd08290">
    <property type="entry name" value="ETR"/>
    <property type="match status" value="1"/>
</dbReference>
<feature type="domain" description="Enoyl reductase (ER)" evidence="13">
    <location>
        <begin position="18"/>
        <end position="330"/>
    </location>
</feature>
<comment type="catalytic activity">
    <reaction evidence="12">
        <text>a 2,3-saturated acyl-[ACP] + NADP(+) = a (2E)-enoyl-[ACP] + NADPH + H(+)</text>
        <dbReference type="Rhea" id="RHEA:22564"/>
        <dbReference type="Rhea" id="RHEA-COMP:9925"/>
        <dbReference type="Rhea" id="RHEA-COMP:9926"/>
        <dbReference type="ChEBI" id="CHEBI:15378"/>
        <dbReference type="ChEBI" id="CHEBI:57783"/>
        <dbReference type="ChEBI" id="CHEBI:58349"/>
        <dbReference type="ChEBI" id="CHEBI:78784"/>
        <dbReference type="ChEBI" id="CHEBI:78785"/>
        <dbReference type="EC" id="1.3.1.104"/>
    </reaction>
</comment>
<dbReference type="SUPFAM" id="SSF50129">
    <property type="entry name" value="GroES-like"/>
    <property type="match status" value="1"/>
</dbReference>
<dbReference type="EC" id="1.3.1.104" evidence="11"/>
<gene>
    <name evidence="14" type="ORF">BABINDRAFT_179021</name>
</gene>
<dbReference type="InterPro" id="IPR020843">
    <property type="entry name" value="ER"/>
</dbReference>
<comment type="subcellular location">
    <subcellularLocation>
        <location evidence="1">Mitochondrion</location>
    </subcellularLocation>
</comment>
<dbReference type="GO" id="GO:0141148">
    <property type="term" value="F:enoyl-[acyl-carrier-protein] reductase (NADPH) activity"/>
    <property type="evidence" value="ECO:0007669"/>
    <property type="project" value="UniProtKB-EC"/>
</dbReference>
<name>A0A1E3QZ69_9ASCO</name>
<keyword evidence="7" id="KW-0560">Oxidoreductase</keyword>
<dbReference type="SUPFAM" id="SSF51735">
    <property type="entry name" value="NAD(P)-binding Rossmann-fold domains"/>
    <property type="match status" value="1"/>
</dbReference>
<dbReference type="Gene3D" id="3.90.180.10">
    <property type="entry name" value="Medium-chain alcohol dehydrogenases, catalytic domain"/>
    <property type="match status" value="1"/>
</dbReference>
<dbReference type="RefSeq" id="XP_018988307.1">
    <property type="nucleotide sequence ID" value="XM_019131077.1"/>
</dbReference>
<evidence type="ECO:0000256" key="9">
    <source>
        <dbReference type="ARBA" id="ARBA00023128"/>
    </source>
</evidence>
<evidence type="ECO:0000256" key="12">
    <source>
        <dbReference type="ARBA" id="ARBA00048843"/>
    </source>
</evidence>
<dbReference type="SMART" id="SM00829">
    <property type="entry name" value="PKS_ER"/>
    <property type="match status" value="1"/>
</dbReference>
<keyword evidence="8" id="KW-0443">Lipid metabolism</keyword>
<evidence type="ECO:0000256" key="7">
    <source>
        <dbReference type="ARBA" id="ARBA00023002"/>
    </source>
</evidence>
<dbReference type="STRING" id="984486.A0A1E3QZ69"/>
<evidence type="ECO:0000256" key="1">
    <source>
        <dbReference type="ARBA" id="ARBA00004173"/>
    </source>
</evidence>
<dbReference type="PANTHER" id="PTHR43981">
    <property type="entry name" value="ENOYL-[ACYL-CARRIER-PROTEIN] REDUCTASE, MITOCHONDRIAL"/>
    <property type="match status" value="1"/>
</dbReference>
<keyword evidence="4" id="KW-0276">Fatty acid metabolism</keyword>
<organism evidence="14 15">
    <name type="scientific">Babjeviella inositovora NRRL Y-12698</name>
    <dbReference type="NCBI Taxonomy" id="984486"/>
    <lineage>
        <taxon>Eukaryota</taxon>
        <taxon>Fungi</taxon>
        <taxon>Dikarya</taxon>
        <taxon>Ascomycota</taxon>
        <taxon>Saccharomycotina</taxon>
        <taxon>Pichiomycetes</taxon>
        <taxon>Serinales incertae sedis</taxon>
        <taxon>Babjeviella</taxon>
    </lineage>
</organism>
<evidence type="ECO:0000256" key="10">
    <source>
        <dbReference type="ARBA" id="ARBA00023160"/>
    </source>
</evidence>
<reference evidence="15" key="1">
    <citation type="submission" date="2016-05" db="EMBL/GenBank/DDBJ databases">
        <title>Comparative genomics of biotechnologically important yeasts.</title>
        <authorList>
            <consortium name="DOE Joint Genome Institute"/>
            <person name="Riley R."/>
            <person name="Haridas S."/>
            <person name="Wolfe K.H."/>
            <person name="Lopes M.R."/>
            <person name="Hittinger C.T."/>
            <person name="Goker M."/>
            <person name="Salamov A."/>
            <person name="Wisecaver J."/>
            <person name="Long T.M."/>
            <person name="Aerts A.L."/>
            <person name="Barry K."/>
            <person name="Choi C."/>
            <person name="Clum A."/>
            <person name="Coughlan A.Y."/>
            <person name="Deshpande S."/>
            <person name="Douglass A.P."/>
            <person name="Hanson S.J."/>
            <person name="Klenk H.-P."/>
            <person name="Labutti K."/>
            <person name="Lapidus A."/>
            <person name="Lindquist E."/>
            <person name="Lipzen A."/>
            <person name="Meier-Kolthoff J.P."/>
            <person name="Ohm R.A."/>
            <person name="Otillar R.P."/>
            <person name="Pangilinan J."/>
            <person name="Peng Y."/>
            <person name="Rokas A."/>
            <person name="Rosa C.A."/>
            <person name="Scheuner C."/>
            <person name="Sibirny A.A."/>
            <person name="Slot J.C."/>
            <person name="Stielow J.B."/>
            <person name="Sun H."/>
            <person name="Kurtzman C.P."/>
            <person name="Blackwell M."/>
            <person name="Grigoriev I.V."/>
            <person name="Jeffries T.W."/>
        </authorList>
    </citation>
    <scope>NUCLEOTIDE SEQUENCE [LARGE SCALE GENOMIC DNA]</scope>
    <source>
        <strain evidence="15">NRRL Y-12698</strain>
    </source>
</reference>
<evidence type="ECO:0000256" key="4">
    <source>
        <dbReference type="ARBA" id="ARBA00022832"/>
    </source>
</evidence>
<dbReference type="GO" id="GO:0005739">
    <property type="term" value="C:mitochondrion"/>
    <property type="evidence" value="ECO:0007669"/>
    <property type="project" value="UniProtKB-SubCell"/>
</dbReference>
<evidence type="ECO:0000256" key="6">
    <source>
        <dbReference type="ARBA" id="ARBA00022946"/>
    </source>
</evidence>
<dbReference type="InterPro" id="IPR013149">
    <property type="entry name" value="ADH-like_C"/>
</dbReference>
<keyword evidence="3" id="KW-0444">Lipid biosynthesis</keyword>
<dbReference type="PANTHER" id="PTHR43981:SF2">
    <property type="entry name" value="ENOYL-[ACYL-CARRIER-PROTEIN] REDUCTASE, MITOCHONDRIAL"/>
    <property type="match status" value="1"/>
</dbReference>
<proteinExistence type="inferred from homology"/>